<evidence type="ECO:0000256" key="2">
    <source>
        <dbReference type="ARBA" id="ARBA00022692"/>
    </source>
</evidence>
<protein>
    <submittedName>
        <fullName evidence="7">Uncharacterized protein</fullName>
    </submittedName>
</protein>
<evidence type="ECO:0000256" key="1">
    <source>
        <dbReference type="ARBA" id="ARBA00004141"/>
    </source>
</evidence>
<evidence type="ECO:0000313" key="7">
    <source>
        <dbReference type="EMBL" id="CAD5216777.1"/>
    </source>
</evidence>
<dbReference type="PANTHER" id="PTHR10671:SF108">
    <property type="entry name" value="CLAUDIN FAMILY PROTEIN-RELATED"/>
    <property type="match status" value="1"/>
</dbReference>
<evidence type="ECO:0000256" key="4">
    <source>
        <dbReference type="ARBA" id="ARBA00023136"/>
    </source>
</evidence>
<dbReference type="Pfam" id="PF13903">
    <property type="entry name" value="Claudin_2"/>
    <property type="match status" value="1"/>
</dbReference>
<proteinExistence type="predicted"/>
<keyword evidence="3 6" id="KW-1133">Transmembrane helix</keyword>
<feature type="region of interest" description="Disordered" evidence="5">
    <location>
        <begin position="238"/>
        <end position="259"/>
    </location>
</feature>
<feature type="transmembrane region" description="Helical" evidence="6">
    <location>
        <begin position="178"/>
        <end position="204"/>
    </location>
</feature>
<organism evidence="7 8">
    <name type="scientific">Bursaphelenchus okinawaensis</name>
    <dbReference type="NCBI Taxonomy" id="465554"/>
    <lineage>
        <taxon>Eukaryota</taxon>
        <taxon>Metazoa</taxon>
        <taxon>Ecdysozoa</taxon>
        <taxon>Nematoda</taxon>
        <taxon>Chromadorea</taxon>
        <taxon>Rhabditida</taxon>
        <taxon>Tylenchina</taxon>
        <taxon>Tylenchomorpha</taxon>
        <taxon>Aphelenchoidea</taxon>
        <taxon>Aphelenchoididae</taxon>
        <taxon>Bursaphelenchus</taxon>
    </lineage>
</organism>
<comment type="subcellular location">
    <subcellularLocation>
        <location evidence="1">Membrane</location>
        <topology evidence="1">Multi-pass membrane protein</topology>
    </subcellularLocation>
</comment>
<evidence type="ECO:0000313" key="8">
    <source>
        <dbReference type="Proteomes" id="UP000614601"/>
    </source>
</evidence>
<reference evidence="7" key="1">
    <citation type="submission" date="2020-09" db="EMBL/GenBank/DDBJ databases">
        <authorList>
            <person name="Kikuchi T."/>
        </authorList>
    </citation>
    <scope>NUCLEOTIDE SEQUENCE</scope>
    <source>
        <strain evidence="7">SH1</strain>
    </source>
</reference>
<dbReference type="EMBL" id="CAJFDH010000003">
    <property type="protein sequence ID" value="CAD5216777.1"/>
    <property type="molecule type" value="Genomic_DNA"/>
</dbReference>
<dbReference type="GO" id="GO:0005886">
    <property type="term" value="C:plasma membrane"/>
    <property type="evidence" value="ECO:0007669"/>
    <property type="project" value="TreeGrafter"/>
</dbReference>
<evidence type="ECO:0000256" key="3">
    <source>
        <dbReference type="ARBA" id="ARBA00022989"/>
    </source>
</evidence>
<dbReference type="OrthoDB" id="5831864at2759"/>
<dbReference type="Proteomes" id="UP000614601">
    <property type="component" value="Unassembled WGS sequence"/>
</dbReference>
<keyword evidence="2 6" id="KW-0812">Transmembrane</keyword>
<comment type="caution">
    <text evidence="7">The sequence shown here is derived from an EMBL/GenBank/DDBJ whole genome shotgun (WGS) entry which is preliminary data.</text>
</comment>
<keyword evidence="4 6" id="KW-0472">Membrane</keyword>
<feature type="transmembrane region" description="Helical" evidence="6">
    <location>
        <begin position="95"/>
        <end position="117"/>
    </location>
</feature>
<name>A0A811KNX9_9BILA</name>
<sequence>MYLNTANLVAYTLLLLGTGLVLLAFCTDFWSEHTSVDVPNVTYLHRGLYRHCQLENYQKSCYSRYSDSKTVDNYENLPVFRNRGKIKPMKNFENLLIIFDGISLVLALNALLFGLCACANKCALLILIIQIFSAAALSSICGGIYYENTKNGLTFPLEIRNGKTVVPIFTRSFLSWSFFMSIFGSCLQYLSCTFYIFGATCCRLPIEKRESRSRGIHRPSVPLKNVYVNEKEVIQSMSLKSTRPVPPSSPVPKPPRRFQTVPTAPNMTISDIMEHYEDICEKN</sequence>
<accession>A0A811KNX9</accession>
<feature type="compositionally biased region" description="Pro residues" evidence="5">
    <location>
        <begin position="244"/>
        <end position="253"/>
    </location>
</feature>
<dbReference type="PANTHER" id="PTHR10671">
    <property type="entry name" value="EPITHELIAL MEMBRANE PROTEIN-RELATED"/>
    <property type="match status" value="1"/>
</dbReference>
<feature type="transmembrane region" description="Helical" evidence="6">
    <location>
        <begin position="124"/>
        <end position="146"/>
    </location>
</feature>
<dbReference type="AlphaFoldDB" id="A0A811KNX9"/>
<dbReference type="EMBL" id="CAJFCW020000003">
    <property type="protein sequence ID" value="CAG9106606.1"/>
    <property type="molecule type" value="Genomic_DNA"/>
</dbReference>
<gene>
    <name evidence="7" type="ORF">BOKJ2_LOCUS6757</name>
</gene>
<evidence type="ECO:0000256" key="5">
    <source>
        <dbReference type="SAM" id="MobiDB-lite"/>
    </source>
</evidence>
<dbReference type="InterPro" id="IPR050579">
    <property type="entry name" value="PMP-22/EMP/MP20-like"/>
</dbReference>
<dbReference type="InterPro" id="IPR004031">
    <property type="entry name" value="PMP22/EMP/MP20/Claudin"/>
</dbReference>
<evidence type="ECO:0000256" key="6">
    <source>
        <dbReference type="SAM" id="Phobius"/>
    </source>
</evidence>
<dbReference type="Gene3D" id="1.20.140.150">
    <property type="match status" value="1"/>
</dbReference>
<dbReference type="Proteomes" id="UP000783686">
    <property type="component" value="Unassembled WGS sequence"/>
</dbReference>
<keyword evidence="8" id="KW-1185">Reference proteome</keyword>